<dbReference type="NCBIfam" id="TIGR00654">
    <property type="entry name" value="PhzF_family"/>
    <property type="match status" value="1"/>
</dbReference>
<comment type="similarity">
    <text evidence="1">Belongs to the PhzF family.</text>
</comment>
<evidence type="ECO:0000313" key="4">
    <source>
        <dbReference type="Proteomes" id="UP000242515"/>
    </source>
</evidence>
<dbReference type="Pfam" id="PF02567">
    <property type="entry name" value="PhzC-PhzF"/>
    <property type="match status" value="1"/>
</dbReference>
<proteinExistence type="inferred from homology"/>
<dbReference type="OrthoDB" id="9788221at2"/>
<evidence type="ECO:0000256" key="2">
    <source>
        <dbReference type="PIRSR" id="PIRSR016184-1"/>
    </source>
</evidence>
<evidence type="ECO:0000313" key="3">
    <source>
        <dbReference type="EMBL" id="SEQ90958.1"/>
    </source>
</evidence>
<dbReference type="Proteomes" id="UP000242515">
    <property type="component" value="Unassembled WGS sequence"/>
</dbReference>
<dbReference type="AlphaFoldDB" id="A0A1H9JVU0"/>
<gene>
    <name evidence="3" type="ORF">SAMN05216522_10895</name>
</gene>
<feature type="active site" evidence="2">
    <location>
        <position position="47"/>
    </location>
</feature>
<dbReference type="InterPro" id="IPR003719">
    <property type="entry name" value="Phenazine_PhzF-like"/>
</dbReference>
<protein>
    <submittedName>
        <fullName evidence="3">Phenazine biosynthesis protein PhzF family</fullName>
    </submittedName>
</protein>
<dbReference type="SUPFAM" id="SSF54506">
    <property type="entry name" value="Diaminopimelate epimerase-like"/>
    <property type="match status" value="1"/>
</dbReference>
<sequence>MKSRFEQINVFATHSLKGNPLAVVHCQEEDYSTETMQALARWTQLSETVFITPATEGDADYKVRIFTPAEELPFAGHPTLGACHSWLNGRKQAVVHQQSAMGIVEIRQEGNQLFFEAPPLVVQRPFSTVEQQQLIASTGLLPEAITATKVLSNGPVWHCVKVDSVETLLSITPDYSAMGDLKLGLCSLNPEGEGLVVRALVGVEATEDPVTGSLQAVLAQWLIETGELPEQYHAQQGACVGAEGEITIKKRDGKIYVGGHSTRVISGDITLPTD</sequence>
<accession>A0A1H9JVU0</accession>
<dbReference type="GO" id="GO:0016853">
    <property type="term" value="F:isomerase activity"/>
    <property type="evidence" value="ECO:0007669"/>
    <property type="project" value="TreeGrafter"/>
</dbReference>
<dbReference type="Gene3D" id="3.10.310.10">
    <property type="entry name" value="Diaminopimelate Epimerase, Chain A, domain 1"/>
    <property type="match status" value="2"/>
</dbReference>
<dbReference type="PIRSF" id="PIRSF016184">
    <property type="entry name" value="PhzC_PhzF"/>
    <property type="match status" value="1"/>
</dbReference>
<evidence type="ECO:0000256" key="1">
    <source>
        <dbReference type="ARBA" id="ARBA00008270"/>
    </source>
</evidence>
<name>A0A1H9JVU0_9GAMM</name>
<dbReference type="PANTHER" id="PTHR13774">
    <property type="entry name" value="PHENAZINE BIOSYNTHESIS PROTEIN"/>
    <property type="match status" value="1"/>
</dbReference>
<dbReference type="PANTHER" id="PTHR13774:SF32">
    <property type="entry name" value="ANTISENSE-ENHANCING SEQUENCE 1"/>
    <property type="match status" value="1"/>
</dbReference>
<organism evidence="3 4">
    <name type="scientific">Rosenbergiella nectarea</name>
    <dbReference type="NCBI Taxonomy" id="988801"/>
    <lineage>
        <taxon>Bacteria</taxon>
        <taxon>Pseudomonadati</taxon>
        <taxon>Pseudomonadota</taxon>
        <taxon>Gammaproteobacteria</taxon>
        <taxon>Enterobacterales</taxon>
        <taxon>Erwiniaceae</taxon>
        <taxon>Rosenbergiella</taxon>
    </lineage>
</organism>
<keyword evidence="4" id="KW-1185">Reference proteome</keyword>
<dbReference type="GO" id="GO:0005737">
    <property type="term" value="C:cytoplasm"/>
    <property type="evidence" value="ECO:0007669"/>
    <property type="project" value="TreeGrafter"/>
</dbReference>
<dbReference type="STRING" id="988801.SAMN05216522_10895"/>
<dbReference type="RefSeq" id="WP_092676679.1">
    <property type="nucleotide sequence ID" value="NZ_FOGC01000008.1"/>
</dbReference>
<reference evidence="4" key="1">
    <citation type="submission" date="2016-10" db="EMBL/GenBank/DDBJ databases">
        <authorList>
            <person name="Varghese N."/>
            <person name="Submissions S."/>
        </authorList>
    </citation>
    <scope>NUCLEOTIDE SEQUENCE [LARGE SCALE GENOMIC DNA]</scope>
    <source>
        <strain evidence="4">8N4</strain>
    </source>
</reference>
<dbReference type="EMBL" id="FOGC01000008">
    <property type="protein sequence ID" value="SEQ90958.1"/>
    <property type="molecule type" value="Genomic_DNA"/>
</dbReference>